<gene>
    <name evidence="1" type="ORF">VLY81_11755</name>
</gene>
<keyword evidence="2" id="KW-1185">Reference proteome</keyword>
<organism evidence="1 2">
    <name type="scientific">Geochorda subterranea</name>
    <dbReference type="NCBI Taxonomy" id="3109564"/>
    <lineage>
        <taxon>Bacteria</taxon>
        <taxon>Bacillati</taxon>
        <taxon>Bacillota</taxon>
        <taxon>Limnochordia</taxon>
        <taxon>Limnochordales</taxon>
        <taxon>Geochordaceae</taxon>
        <taxon>Geochorda</taxon>
    </lineage>
</organism>
<dbReference type="RefSeq" id="WP_324668381.1">
    <property type="nucleotide sequence ID" value="NZ_CP141614.1"/>
</dbReference>
<evidence type="ECO:0000313" key="2">
    <source>
        <dbReference type="Proteomes" id="UP001333102"/>
    </source>
</evidence>
<dbReference type="Proteomes" id="UP001333102">
    <property type="component" value="Chromosome"/>
</dbReference>
<dbReference type="InterPro" id="IPR005651">
    <property type="entry name" value="Trm112-like"/>
</dbReference>
<accession>A0ABZ1BMZ5</accession>
<proteinExistence type="predicted"/>
<evidence type="ECO:0000313" key="1">
    <source>
        <dbReference type="EMBL" id="WRP14089.1"/>
    </source>
</evidence>
<name>A0ABZ1BMZ5_9FIRM</name>
<dbReference type="EMBL" id="CP141614">
    <property type="protein sequence ID" value="WRP14089.1"/>
    <property type="molecule type" value="Genomic_DNA"/>
</dbReference>
<dbReference type="SUPFAM" id="SSF158997">
    <property type="entry name" value="Trm112p-like"/>
    <property type="match status" value="1"/>
</dbReference>
<protein>
    <submittedName>
        <fullName evidence="1">Trm112 family protein</fullName>
    </submittedName>
</protein>
<sequence>MTFEELLTILVCPACRSRVTLQRQTWLVCDNPACRRKYPVRDGIPIMLVEEGDRYVDVPVEALEPLGPAPE</sequence>
<dbReference type="Gene3D" id="2.20.25.10">
    <property type="match status" value="1"/>
</dbReference>
<dbReference type="Pfam" id="PF03966">
    <property type="entry name" value="Trm112p"/>
    <property type="match status" value="1"/>
</dbReference>
<reference evidence="2" key="1">
    <citation type="submission" date="2023-12" db="EMBL/GenBank/DDBJ databases">
        <title>Novel isolates from deep terrestrial aquifers shed light on the physiology and ecology of the class Limnochordia.</title>
        <authorList>
            <person name="Karnachuk O.V."/>
            <person name="Lukina A.P."/>
            <person name="Avakyan M.R."/>
            <person name="Kadnikov V."/>
            <person name="Begmatov S."/>
            <person name="Beletsky A.V."/>
            <person name="Mardanov A.V."/>
            <person name="Ravin N.V."/>
        </authorList>
    </citation>
    <scope>NUCLEOTIDE SEQUENCE [LARGE SCALE GENOMIC DNA]</scope>
    <source>
        <strain evidence="2">LN</strain>
    </source>
</reference>